<reference evidence="2" key="1">
    <citation type="submission" date="2021-03" db="EMBL/GenBank/DDBJ databases">
        <title>Study of the foodborne Vibrio vulnificus isolates from China.</title>
        <authorList>
            <person name="Zheng Z."/>
            <person name="Ye L."/>
        </authorList>
    </citation>
    <scope>NUCLEOTIDE SEQUENCE</scope>
    <source>
        <strain evidence="2">Vv1582</strain>
    </source>
</reference>
<accession>A0AAW4HIT1</accession>
<dbReference type="Proteomes" id="UP000664056">
    <property type="component" value="Unassembled WGS sequence"/>
</dbReference>
<protein>
    <submittedName>
        <fullName evidence="2">Uncharacterized protein</fullName>
    </submittedName>
</protein>
<evidence type="ECO:0000256" key="1">
    <source>
        <dbReference type="SAM" id="Phobius"/>
    </source>
</evidence>
<sequence>MERIYVLDLDFKKEKYGGKNSFEHDSVTTVVFNDRRCLVREINKIPPTILLFDLYSKCEELEKGQLHLSDEYLDSKEDKLNSNGELKENQETALRNGQKSRQFSKKLLELDHVPTGIHEMEEVVNSELINISFPIGLFSRYGRHLITTEDMLKVQKSGGYFVYKDKSRSSQDRYKEGFTLRELRSIYDVVDAYRSNISTLDRRLTQELKKISDLEKKLHFNWLSKGIEATFTLAVICAAIIHGKEILQPSTEILSLAELISNFLSFSYLSPFMLVTAFVYLIVIARRNRNVGLLHEANSYTANLINDLVKSRSKTKNQN</sequence>
<keyword evidence="1" id="KW-1133">Transmembrane helix</keyword>
<comment type="caution">
    <text evidence="2">The sequence shown here is derived from an EMBL/GenBank/DDBJ whole genome shotgun (WGS) entry which is preliminary data.</text>
</comment>
<evidence type="ECO:0000313" key="3">
    <source>
        <dbReference type="Proteomes" id="UP000664056"/>
    </source>
</evidence>
<evidence type="ECO:0000313" key="2">
    <source>
        <dbReference type="EMBL" id="MBN8124531.1"/>
    </source>
</evidence>
<dbReference type="RefSeq" id="WP_206623171.1">
    <property type="nucleotide sequence ID" value="NZ_JAFKOQ010000042.1"/>
</dbReference>
<gene>
    <name evidence="2" type="ORF">J0J18_22720</name>
</gene>
<organism evidence="2 3">
    <name type="scientific">Vibrio vulnificus</name>
    <dbReference type="NCBI Taxonomy" id="672"/>
    <lineage>
        <taxon>Bacteria</taxon>
        <taxon>Pseudomonadati</taxon>
        <taxon>Pseudomonadota</taxon>
        <taxon>Gammaproteobacteria</taxon>
        <taxon>Vibrionales</taxon>
        <taxon>Vibrionaceae</taxon>
        <taxon>Vibrio</taxon>
    </lineage>
</organism>
<proteinExistence type="predicted"/>
<keyword evidence="1" id="KW-0472">Membrane</keyword>
<feature type="transmembrane region" description="Helical" evidence="1">
    <location>
        <begin position="263"/>
        <end position="285"/>
    </location>
</feature>
<dbReference type="AlphaFoldDB" id="A0AAW4HIT1"/>
<keyword evidence="1" id="KW-0812">Transmembrane</keyword>
<name>A0AAW4HIT1_VIBVL</name>
<dbReference type="EMBL" id="JAFKOQ010000042">
    <property type="protein sequence ID" value="MBN8124531.1"/>
    <property type="molecule type" value="Genomic_DNA"/>
</dbReference>